<evidence type="ECO:0000256" key="9">
    <source>
        <dbReference type="ARBA" id="ARBA00022840"/>
    </source>
</evidence>
<evidence type="ECO:0000256" key="1">
    <source>
        <dbReference type="ARBA" id="ARBA00004167"/>
    </source>
</evidence>
<dbReference type="Pfam" id="PF01657">
    <property type="entry name" value="Stress-antifung"/>
    <property type="match status" value="2"/>
</dbReference>
<keyword evidence="2" id="KW-0723">Serine/threonine-protein kinase</keyword>
<comment type="subcellular location">
    <subcellularLocation>
        <location evidence="1">Membrane</location>
        <topology evidence="1">Single-pass membrane protein</topology>
    </subcellularLocation>
</comment>
<evidence type="ECO:0000256" key="15">
    <source>
        <dbReference type="SAM" id="Phobius"/>
    </source>
</evidence>
<feature type="binding site" evidence="14">
    <location>
        <position position="377"/>
    </location>
    <ligand>
        <name>ATP</name>
        <dbReference type="ChEBI" id="CHEBI:30616"/>
    </ligand>
</feature>
<evidence type="ECO:0000259" key="18">
    <source>
        <dbReference type="PROSITE" id="PS51473"/>
    </source>
</evidence>
<feature type="domain" description="Gnk2-homologous" evidence="18">
    <location>
        <begin position="25"/>
        <end position="131"/>
    </location>
</feature>
<keyword evidence="8" id="KW-0418">Kinase</keyword>
<dbReference type="PROSITE" id="PS00108">
    <property type="entry name" value="PROTEIN_KINASE_ST"/>
    <property type="match status" value="1"/>
</dbReference>
<evidence type="ECO:0000256" key="11">
    <source>
        <dbReference type="ARBA" id="ARBA00023136"/>
    </source>
</evidence>
<dbReference type="InterPro" id="IPR008271">
    <property type="entry name" value="Ser/Thr_kinase_AS"/>
</dbReference>
<dbReference type="PANTHER" id="PTHR27002">
    <property type="entry name" value="RECEPTOR-LIKE SERINE/THREONINE-PROTEIN KINASE SD1-8"/>
    <property type="match status" value="1"/>
</dbReference>
<dbReference type="GO" id="GO:0004674">
    <property type="term" value="F:protein serine/threonine kinase activity"/>
    <property type="evidence" value="ECO:0007669"/>
    <property type="project" value="UniProtKB-KW"/>
</dbReference>
<keyword evidence="3" id="KW-0808">Transferase</keyword>
<keyword evidence="9 14" id="KW-0067">ATP-binding</keyword>
<evidence type="ECO:0000256" key="13">
    <source>
        <dbReference type="ARBA" id="ARBA00023180"/>
    </source>
</evidence>
<feature type="signal peptide" evidence="16">
    <location>
        <begin position="1"/>
        <end position="24"/>
    </location>
</feature>
<dbReference type="FunFam" id="1.10.510.10:FF:000129">
    <property type="entry name" value="cysteine-rich receptor-like protein kinase 10"/>
    <property type="match status" value="1"/>
</dbReference>
<dbReference type="EMBL" id="RXGB01003589">
    <property type="protein sequence ID" value="TMW91728.1"/>
    <property type="molecule type" value="Genomic_DNA"/>
</dbReference>
<protein>
    <recommendedName>
        <fullName evidence="20">Protein kinase domain-containing protein</fullName>
    </recommendedName>
</protein>
<dbReference type="Pfam" id="PF00069">
    <property type="entry name" value="Pkinase"/>
    <property type="match status" value="1"/>
</dbReference>
<dbReference type="InterPro" id="IPR038408">
    <property type="entry name" value="GNK2_sf"/>
</dbReference>
<keyword evidence="6" id="KW-0677">Repeat</keyword>
<evidence type="ECO:0000256" key="3">
    <source>
        <dbReference type="ARBA" id="ARBA00022679"/>
    </source>
</evidence>
<keyword evidence="13" id="KW-0325">Glycoprotein</keyword>
<dbReference type="FunFam" id="3.30.200.20:FF:000727">
    <property type="entry name" value="Cysteine-rich RLK (RECEPTOR-like protein kinase) 23"/>
    <property type="match status" value="1"/>
</dbReference>
<evidence type="ECO:0000259" key="17">
    <source>
        <dbReference type="PROSITE" id="PS50011"/>
    </source>
</evidence>
<evidence type="ECO:0008006" key="20">
    <source>
        <dbReference type="Google" id="ProtNLM"/>
    </source>
</evidence>
<proteinExistence type="predicted"/>
<dbReference type="PROSITE" id="PS00107">
    <property type="entry name" value="PROTEIN_KINASE_ATP"/>
    <property type="match status" value="1"/>
</dbReference>
<dbReference type="Gene3D" id="3.30.200.20">
    <property type="entry name" value="Phosphorylase Kinase, domain 1"/>
    <property type="match status" value="1"/>
</dbReference>
<reference evidence="19" key="1">
    <citation type="submission" date="2019-05" db="EMBL/GenBank/DDBJ databases">
        <title>The de novo reference genome and transcriptome assemblies of the wild tomato species Solanum chilense.</title>
        <authorList>
            <person name="Stam R."/>
            <person name="Nosenko T."/>
            <person name="Hoerger A.C."/>
            <person name="Stephan W."/>
            <person name="Seidel M.A."/>
            <person name="Kuhn J.M.M."/>
            <person name="Haberer G."/>
            <person name="Tellier A."/>
        </authorList>
    </citation>
    <scope>NUCLEOTIDE SEQUENCE</scope>
    <source>
        <tissue evidence="19">Mature leaves</tissue>
    </source>
</reference>
<dbReference type="InterPro" id="IPR000719">
    <property type="entry name" value="Prot_kinase_dom"/>
</dbReference>
<evidence type="ECO:0000256" key="14">
    <source>
        <dbReference type="PROSITE-ProRule" id="PRU10141"/>
    </source>
</evidence>
<comment type="caution">
    <text evidence="19">The sequence shown here is derived from an EMBL/GenBank/DDBJ whole genome shotgun (WGS) entry which is preliminary data.</text>
</comment>
<dbReference type="GO" id="GO:0005886">
    <property type="term" value="C:plasma membrane"/>
    <property type="evidence" value="ECO:0007669"/>
    <property type="project" value="TreeGrafter"/>
</dbReference>
<keyword evidence="7 14" id="KW-0547">Nucleotide-binding</keyword>
<keyword evidence="4 15" id="KW-0812">Transmembrane</keyword>
<dbReference type="SUPFAM" id="SSF56112">
    <property type="entry name" value="Protein kinase-like (PK-like)"/>
    <property type="match status" value="1"/>
</dbReference>
<dbReference type="SMART" id="SM00220">
    <property type="entry name" value="S_TKc"/>
    <property type="match status" value="1"/>
</dbReference>
<evidence type="ECO:0000313" key="19">
    <source>
        <dbReference type="EMBL" id="TMW91728.1"/>
    </source>
</evidence>
<feature type="domain" description="Gnk2-homologous" evidence="18">
    <location>
        <begin position="144"/>
        <end position="257"/>
    </location>
</feature>
<dbReference type="InterPro" id="IPR002902">
    <property type="entry name" value="GNK2"/>
</dbReference>
<feature type="domain" description="Protein kinase" evidence="17">
    <location>
        <begin position="349"/>
        <end position="667"/>
    </location>
</feature>
<evidence type="ECO:0000256" key="12">
    <source>
        <dbReference type="ARBA" id="ARBA00023170"/>
    </source>
</evidence>
<keyword evidence="10 15" id="KW-1133">Transmembrane helix</keyword>
<evidence type="ECO:0000256" key="5">
    <source>
        <dbReference type="ARBA" id="ARBA00022729"/>
    </source>
</evidence>
<evidence type="ECO:0000256" key="7">
    <source>
        <dbReference type="ARBA" id="ARBA00022741"/>
    </source>
</evidence>
<keyword evidence="5 16" id="KW-0732">Signal</keyword>
<evidence type="ECO:0000256" key="6">
    <source>
        <dbReference type="ARBA" id="ARBA00022737"/>
    </source>
</evidence>
<dbReference type="Gene3D" id="3.30.430.20">
    <property type="entry name" value="Gnk2 domain, C-X8-C-X2-C motif"/>
    <property type="match status" value="2"/>
</dbReference>
<dbReference type="InterPro" id="IPR011009">
    <property type="entry name" value="Kinase-like_dom_sf"/>
</dbReference>
<dbReference type="AlphaFoldDB" id="A0A6N2BCJ5"/>
<evidence type="ECO:0000256" key="2">
    <source>
        <dbReference type="ARBA" id="ARBA00022527"/>
    </source>
</evidence>
<dbReference type="InterPro" id="IPR017441">
    <property type="entry name" value="Protein_kinase_ATP_BS"/>
</dbReference>
<evidence type="ECO:0000256" key="10">
    <source>
        <dbReference type="ARBA" id="ARBA00022989"/>
    </source>
</evidence>
<feature type="transmembrane region" description="Helical" evidence="15">
    <location>
        <begin position="282"/>
        <end position="306"/>
    </location>
</feature>
<sequence>MSNSNIPIYLVLFLISQSITTILALDDNYYCQNTTTYNNITNTSYNSNLNLLLSILSTASRKHLFYNFSIDGTDNFERIYGLFMCQGDMLSVTCQDFVTRAVKDIILLCPGSKTAVLWWDDCMLRYSNQLIFPDPNYASIINDPSTSFVIHNNNSVTNDEHEQRRFKRSLGEIMDDVTTHAANDDRSIDKKIAIREAKFSVNTTIYALAQCIPHMSSKDCLNCFENAIKVLNKYCDVCRGARVQLPSCFMRHEVYLFYDKSKLLTLPHNRGHDGISNNKEQLIIYVVGAIVILLFLLSIGVFHLLLRRRRMKRNNKTLKEMSIVDLSEILTAESLQYDFSTIEAATNYFSMENKIGVGGFGDVYKGVLGNGKEIAVKRLSRRSSQGAEEFKNEVVLVAKLQHRNLVRLLGFCLEREEKILIYEFVSNKSLDYFLFDTKKQTTLDWSVRDKIIKGIVRGLIYLHEDSRPRIIHRDLKASNILLDKDMNPKISDFGMARIFGVDQIEGSTNIIVGTYGYMSPEYAMHGQFSVKSDVFSFGVLLLEIISGKRRNNKEDKFDDLLVHAWKLWKDGRAMELVDPTLIDDSNSISKITRCIHIGLLCVQIDLDGRPTTTLISHFLSTDSAILSEPNQPASFKDYSRLGNIDRITNNFVPTSSFEELITEIYPR</sequence>
<evidence type="ECO:0000256" key="8">
    <source>
        <dbReference type="ARBA" id="ARBA00022777"/>
    </source>
</evidence>
<dbReference type="GO" id="GO:0005524">
    <property type="term" value="F:ATP binding"/>
    <property type="evidence" value="ECO:0007669"/>
    <property type="project" value="UniProtKB-UniRule"/>
</dbReference>
<evidence type="ECO:0000256" key="4">
    <source>
        <dbReference type="ARBA" id="ARBA00022692"/>
    </source>
</evidence>
<dbReference type="CDD" id="cd23509">
    <property type="entry name" value="Gnk2-like"/>
    <property type="match status" value="2"/>
</dbReference>
<dbReference type="PROSITE" id="PS51473">
    <property type="entry name" value="GNK2"/>
    <property type="match status" value="2"/>
</dbReference>
<name>A0A6N2BCJ5_SOLCI</name>
<feature type="chain" id="PRO_5026735480" description="Protein kinase domain-containing protein" evidence="16">
    <location>
        <begin position="25"/>
        <end position="667"/>
    </location>
</feature>
<dbReference type="FunFam" id="3.30.430.20:FF:000009">
    <property type="entry name" value="Cysteine-rich receptor-like protein kinase 28"/>
    <property type="match status" value="1"/>
</dbReference>
<gene>
    <name evidence="19" type="ORF">EJD97_013959</name>
</gene>
<organism evidence="19">
    <name type="scientific">Solanum chilense</name>
    <name type="common">Tomato</name>
    <name type="synonym">Lycopersicon chilense</name>
    <dbReference type="NCBI Taxonomy" id="4083"/>
    <lineage>
        <taxon>Eukaryota</taxon>
        <taxon>Viridiplantae</taxon>
        <taxon>Streptophyta</taxon>
        <taxon>Embryophyta</taxon>
        <taxon>Tracheophyta</taxon>
        <taxon>Spermatophyta</taxon>
        <taxon>Magnoliopsida</taxon>
        <taxon>eudicotyledons</taxon>
        <taxon>Gunneridae</taxon>
        <taxon>Pentapetalae</taxon>
        <taxon>asterids</taxon>
        <taxon>lamiids</taxon>
        <taxon>Solanales</taxon>
        <taxon>Solanaceae</taxon>
        <taxon>Solanoideae</taxon>
        <taxon>Solaneae</taxon>
        <taxon>Solanum</taxon>
        <taxon>Solanum subgen. Lycopersicon</taxon>
    </lineage>
</organism>
<dbReference type="GO" id="GO:0006950">
    <property type="term" value="P:response to stress"/>
    <property type="evidence" value="ECO:0007669"/>
    <property type="project" value="UniProtKB-ARBA"/>
</dbReference>
<dbReference type="CDD" id="cd14066">
    <property type="entry name" value="STKc_IRAK"/>
    <property type="match status" value="1"/>
</dbReference>
<dbReference type="PANTHER" id="PTHR27002:SF1050">
    <property type="entry name" value="CYSTEINE-RICH RECEPTOR-LIKE PROTEIN KINASE 5"/>
    <property type="match status" value="1"/>
</dbReference>
<accession>A0A6N2BCJ5</accession>
<keyword evidence="12" id="KW-0675">Receptor</keyword>
<dbReference type="Gene3D" id="1.10.510.10">
    <property type="entry name" value="Transferase(Phosphotransferase) domain 1"/>
    <property type="match status" value="1"/>
</dbReference>
<keyword evidence="11 15" id="KW-0472">Membrane</keyword>
<evidence type="ECO:0000256" key="16">
    <source>
        <dbReference type="SAM" id="SignalP"/>
    </source>
</evidence>
<dbReference type="PROSITE" id="PS50011">
    <property type="entry name" value="PROTEIN_KINASE_DOM"/>
    <property type="match status" value="1"/>
</dbReference>